<evidence type="ECO:0000259" key="1">
    <source>
        <dbReference type="Pfam" id="PF00561"/>
    </source>
</evidence>
<dbReference type="InterPro" id="IPR050266">
    <property type="entry name" value="AB_hydrolase_sf"/>
</dbReference>
<protein>
    <recommendedName>
        <fullName evidence="1">AB hydrolase-1 domain-containing protein</fullName>
    </recommendedName>
</protein>
<accession>A0A4P2QCQ4</accession>
<dbReference type="GO" id="GO:0046464">
    <property type="term" value="P:acylglycerol catabolic process"/>
    <property type="evidence" value="ECO:0007669"/>
    <property type="project" value="TreeGrafter"/>
</dbReference>
<name>A0A4P2QCQ4_SORCE</name>
<dbReference type="Pfam" id="PF00561">
    <property type="entry name" value="Abhydrolase_1"/>
    <property type="match status" value="1"/>
</dbReference>
<dbReference type="AlphaFoldDB" id="A0A4P2QCQ4"/>
<dbReference type="InterPro" id="IPR000073">
    <property type="entry name" value="AB_hydrolase_1"/>
</dbReference>
<dbReference type="InterPro" id="IPR029058">
    <property type="entry name" value="AB_hydrolase_fold"/>
</dbReference>
<dbReference type="GO" id="GO:0016020">
    <property type="term" value="C:membrane"/>
    <property type="evidence" value="ECO:0007669"/>
    <property type="project" value="TreeGrafter"/>
</dbReference>
<evidence type="ECO:0000313" key="3">
    <source>
        <dbReference type="Proteomes" id="UP000295781"/>
    </source>
</evidence>
<dbReference type="RefSeq" id="WP_129354814.1">
    <property type="nucleotide sequence ID" value="NZ_CP012670.1"/>
</dbReference>
<reference evidence="2 3" key="1">
    <citation type="submission" date="2015-09" db="EMBL/GenBank/DDBJ databases">
        <title>Sorangium comparison.</title>
        <authorList>
            <person name="Zaburannyi N."/>
            <person name="Bunk B."/>
            <person name="Overmann J."/>
            <person name="Mueller R."/>
        </authorList>
    </citation>
    <scope>NUCLEOTIDE SEQUENCE [LARGE SCALE GENOMIC DNA]</scope>
    <source>
        <strain evidence="2 3">So ceGT47</strain>
    </source>
</reference>
<dbReference type="Gene3D" id="3.40.50.1820">
    <property type="entry name" value="alpha/beta hydrolase"/>
    <property type="match status" value="1"/>
</dbReference>
<dbReference type="PANTHER" id="PTHR43798:SF5">
    <property type="entry name" value="MONOACYLGLYCEROL LIPASE ABHD6"/>
    <property type="match status" value="1"/>
</dbReference>
<dbReference type="EMBL" id="CP012670">
    <property type="protein sequence ID" value="AUX26903.1"/>
    <property type="molecule type" value="Genomic_DNA"/>
</dbReference>
<dbReference type="PANTHER" id="PTHR43798">
    <property type="entry name" value="MONOACYLGLYCEROL LIPASE"/>
    <property type="match status" value="1"/>
</dbReference>
<dbReference type="SUPFAM" id="SSF53474">
    <property type="entry name" value="alpha/beta-Hydrolases"/>
    <property type="match status" value="1"/>
</dbReference>
<dbReference type="OrthoDB" id="9793083at2"/>
<evidence type="ECO:0000313" key="2">
    <source>
        <dbReference type="EMBL" id="AUX26903.1"/>
    </source>
</evidence>
<proteinExistence type="predicted"/>
<dbReference type="GO" id="GO:0047372">
    <property type="term" value="F:monoacylglycerol lipase activity"/>
    <property type="evidence" value="ECO:0007669"/>
    <property type="project" value="TreeGrafter"/>
</dbReference>
<sequence length="262" mass="28123">MNSSGITAVSFDGTKISYSLRGSAEKADVLTGGAWLRAPAEIADAIDKSSLRAVLMDHRGMGKSDKPSDIGAYSIPAWSKDIISVLDAVGAERAPIVAYSHTAMAAVELARANPERVSALVFIEPALFIDKTMLSERAQLALSGKSEEAVRHMLRYAAPSLHGQDLSRMVQQILGNYTSPVALAGEWLARANYNVDEATLKDINAPALIIGGTRSNIRGDIMLAANALPNCSLWWIRGATHLCVYERPSEVVNVVQMFLGSL</sequence>
<organism evidence="2 3">
    <name type="scientific">Sorangium cellulosum</name>
    <name type="common">Polyangium cellulosum</name>
    <dbReference type="NCBI Taxonomy" id="56"/>
    <lineage>
        <taxon>Bacteria</taxon>
        <taxon>Pseudomonadati</taxon>
        <taxon>Myxococcota</taxon>
        <taxon>Polyangia</taxon>
        <taxon>Polyangiales</taxon>
        <taxon>Polyangiaceae</taxon>
        <taxon>Sorangium</taxon>
    </lineage>
</organism>
<gene>
    <name evidence="2" type="ORF">SOCEGT47_074730</name>
</gene>
<feature type="domain" description="AB hydrolase-1" evidence="1">
    <location>
        <begin position="33"/>
        <end position="201"/>
    </location>
</feature>
<dbReference type="Proteomes" id="UP000295781">
    <property type="component" value="Chromosome"/>
</dbReference>